<dbReference type="EMBL" id="PJQY01003825">
    <property type="protein sequence ID" value="PQM34201.1"/>
    <property type="molecule type" value="Genomic_DNA"/>
</dbReference>
<comment type="caution">
    <text evidence="2">The sequence shown here is derived from an EMBL/GenBank/DDBJ whole genome shotgun (WGS) entry which is preliminary data.</text>
</comment>
<protein>
    <submittedName>
        <fullName evidence="2">Uncharacterized protein</fullName>
    </submittedName>
</protein>
<keyword evidence="3" id="KW-1185">Reference proteome</keyword>
<evidence type="ECO:0000313" key="2">
    <source>
        <dbReference type="EMBL" id="PQM34201.1"/>
    </source>
</evidence>
<dbReference type="AlphaFoldDB" id="A0A314UA66"/>
<dbReference type="Proteomes" id="UP000250321">
    <property type="component" value="Unassembled WGS sequence"/>
</dbReference>
<reference evidence="2 3" key="1">
    <citation type="submission" date="2018-02" db="EMBL/GenBank/DDBJ databases">
        <title>Draft genome of wild Prunus yedoensis var. nudiflora.</title>
        <authorList>
            <person name="Baek S."/>
            <person name="Kim J.-H."/>
            <person name="Choi K."/>
            <person name="Kim G.-B."/>
            <person name="Cho A."/>
            <person name="Jang H."/>
            <person name="Shin C.-H."/>
            <person name="Yu H.-J."/>
            <person name="Mun J.-H."/>
        </authorList>
    </citation>
    <scope>NUCLEOTIDE SEQUENCE [LARGE SCALE GENOMIC DNA]</scope>
    <source>
        <strain evidence="3">cv. Jeju island</strain>
        <tissue evidence="2">Leaf</tissue>
    </source>
</reference>
<name>A0A314UA66_PRUYE</name>
<proteinExistence type="predicted"/>
<accession>A0A314UA66</accession>
<evidence type="ECO:0000313" key="3">
    <source>
        <dbReference type="Proteomes" id="UP000250321"/>
    </source>
</evidence>
<sequence length="77" mass="8400">MRASATADEPTFDSWSLGRYWVRSAIFLEEWIPKGGMGDKWIRVRAVPADSQPSRKAPALPESAPAVTSSPGKAQAR</sequence>
<evidence type="ECO:0000256" key="1">
    <source>
        <dbReference type="SAM" id="MobiDB-lite"/>
    </source>
</evidence>
<feature type="region of interest" description="Disordered" evidence="1">
    <location>
        <begin position="50"/>
        <end position="77"/>
    </location>
</feature>
<organism evidence="2 3">
    <name type="scientific">Prunus yedoensis var. nudiflora</name>
    <dbReference type="NCBI Taxonomy" id="2094558"/>
    <lineage>
        <taxon>Eukaryota</taxon>
        <taxon>Viridiplantae</taxon>
        <taxon>Streptophyta</taxon>
        <taxon>Embryophyta</taxon>
        <taxon>Tracheophyta</taxon>
        <taxon>Spermatophyta</taxon>
        <taxon>Magnoliopsida</taxon>
        <taxon>eudicotyledons</taxon>
        <taxon>Gunneridae</taxon>
        <taxon>Pentapetalae</taxon>
        <taxon>rosids</taxon>
        <taxon>fabids</taxon>
        <taxon>Rosales</taxon>
        <taxon>Rosaceae</taxon>
        <taxon>Amygdaloideae</taxon>
        <taxon>Amygdaleae</taxon>
        <taxon>Prunus</taxon>
    </lineage>
</organism>
<feature type="compositionally biased region" description="Polar residues" evidence="1">
    <location>
        <begin position="66"/>
        <end position="77"/>
    </location>
</feature>
<gene>
    <name evidence="2" type="ORF">Pyn_04320</name>
</gene>